<dbReference type="OrthoDB" id="12860at2"/>
<dbReference type="PROSITE" id="PS51671">
    <property type="entry name" value="ACT"/>
    <property type="match status" value="2"/>
</dbReference>
<dbReference type="InterPro" id="IPR002912">
    <property type="entry name" value="ACT_dom"/>
</dbReference>
<dbReference type="PANTHER" id="PTHR34875:SF6">
    <property type="entry name" value="UPF0237 PROTEIN MJ1558"/>
    <property type="match status" value="1"/>
</dbReference>
<sequence length="177" mass="20086">MKRYVIFTIGEDKPGIVASISKVLYELNCNIEDSSMTILKNQFAIILIVAVPDTVEHKTLETKLRQEAERLNLHFLLKEINGESQDKKWATHCLIKIFGEDKTGIVYKVSSYLASLGVNISDMRTKLSGRETKLYAMLIEAEVPENVDFEELEEGLRSIAKELDVDITVEEVPTIHM</sequence>
<dbReference type="Pfam" id="PF13740">
    <property type="entry name" value="ACT_6"/>
    <property type="match status" value="2"/>
</dbReference>
<gene>
    <name evidence="2" type="primary">gcvR</name>
    <name evidence="2" type="ORF">TST_0410</name>
</gene>
<organism evidence="2 3">
    <name type="scientific">Thermosulfidibacter takaii (strain DSM 17441 / JCM 13301 / NBRC 103674 / ABI70S6)</name>
    <dbReference type="NCBI Taxonomy" id="1298851"/>
    <lineage>
        <taxon>Bacteria</taxon>
        <taxon>Pseudomonadati</taxon>
        <taxon>Thermosulfidibacterota</taxon>
        <taxon>Thermosulfidibacteria</taxon>
        <taxon>Thermosulfidibacterales</taxon>
        <taxon>Thermosulfidibacteraceae</taxon>
    </lineage>
</organism>
<evidence type="ECO:0000313" key="3">
    <source>
        <dbReference type="Proteomes" id="UP000063234"/>
    </source>
</evidence>
<feature type="domain" description="ACT" evidence="1">
    <location>
        <begin position="5"/>
        <end position="85"/>
    </location>
</feature>
<evidence type="ECO:0000313" key="2">
    <source>
        <dbReference type="EMBL" id="BAT71218.1"/>
    </source>
</evidence>
<protein>
    <submittedName>
        <fullName evidence="2">Glycine cleavage system transcriptional repressor</fullName>
    </submittedName>
</protein>
<reference evidence="3" key="1">
    <citation type="journal article" date="2018" name="Science">
        <title>A primordial and reversible TCA cycle in a facultatively chemolithoautotrophic thermophile.</title>
        <authorList>
            <person name="Nunoura T."/>
            <person name="Chikaraishi Y."/>
            <person name="Izaki R."/>
            <person name="Suwa T."/>
            <person name="Sato T."/>
            <person name="Harada T."/>
            <person name="Mori K."/>
            <person name="Kato Y."/>
            <person name="Miyazaki M."/>
            <person name="Shimamura S."/>
            <person name="Yanagawa K."/>
            <person name="Shuto A."/>
            <person name="Ohkouchi N."/>
            <person name="Fujita N."/>
            <person name="Takaki Y."/>
            <person name="Atomi H."/>
            <person name="Takai K."/>
        </authorList>
    </citation>
    <scope>NUCLEOTIDE SEQUENCE [LARGE SCALE GENOMIC DNA]</scope>
    <source>
        <strain evidence="3">DSM 17441 / JCM 13301 / NBRC 103674 / ABI70S6</strain>
    </source>
</reference>
<dbReference type="InterPro" id="IPR016867">
    <property type="entry name" value="GcvR"/>
</dbReference>
<evidence type="ECO:0000259" key="1">
    <source>
        <dbReference type="PROSITE" id="PS51671"/>
    </source>
</evidence>
<dbReference type="InterPro" id="IPR050990">
    <property type="entry name" value="UPF0237/GcvR_regulator"/>
</dbReference>
<dbReference type="Gene3D" id="3.30.70.260">
    <property type="match status" value="2"/>
</dbReference>
<dbReference type="STRING" id="1298851.TST_0410"/>
<accession>A0A0S3QS98</accession>
<dbReference type="EMBL" id="AP013035">
    <property type="protein sequence ID" value="BAT71218.1"/>
    <property type="molecule type" value="Genomic_DNA"/>
</dbReference>
<dbReference type="PANTHER" id="PTHR34875">
    <property type="entry name" value="UPF0237 PROTEIN MJ1558"/>
    <property type="match status" value="1"/>
</dbReference>
<dbReference type="RefSeq" id="WP_068549138.1">
    <property type="nucleotide sequence ID" value="NZ_AP013035.1"/>
</dbReference>
<keyword evidence="3" id="KW-1185">Reference proteome</keyword>
<feature type="domain" description="ACT" evidence="1">
    <location>
        <begin position="94"/>
        <end position="170"/>
    </location>
</feature>
<dbReference type="AlphaFoldDB" id="A0A0S3QS98"/>
<dbReference type="InterPro" id="IPR045865">
    <property type="entry name" value="ACT-like_dom_sf"/>
</dbReference>
<dbReference type="SUPFAM" id="SSF55021">
    <property type="entry name" value="ACT-like"/>
    <property type="match status" value="2"/>
</dbReference>
<name>A0A0S3QS98_THET7</name>
<dbReference type="KEGG" id="ttk:TST_0410"/>
<dbReference type="Proteomes" id="UP000063234">
    <property type="component" value="Chromosome"/>
</dbReference>
<dbReference type="PIRSF" id="PIRSF028103">
    <property type="entry name" value="GcvR"/>
    <property type="match status" value="1"/>
</dbReference>
<dbReference type="GO" id="GO:0006355">
    <property type="term" value="P:regulation of DNA-templated transcription"/>
    <property type="evidence" value="ECO:0007669"/>
    <property type="project" value="InterPro"/>
</dbReference>
<proteinExistence type="predicted"/>